<evidence type="ECO:0000256" key="1">
    <source>
        <dbReference type="PROSITE-ProRule" id="PRU00268"/>
    </source>
</evidence>
<dbReference type="EMBL" id="JABVXQ010000004">
    <property type="protein sequence ID" value="KAF6115922.1"/>
    <property type="molecule type" value="Genomic_DNA"/>
</dbReference>
<dbReference type="Proteomes" id="UP000664940">
    <property type="component" value="Unassembled WGS sequence"/>
</dbReference>
<dbReference type="Pfam" id="PF00333">
    <property type="entry name" value="Ribosomal_S5"/>
    <property type="match status" value="1"/>
</dbReference>
<dbReference type="GO" id="GO:0003735">
    <property type="term" value="F:structural constituent of ribosome"/>
    <property type="evidence" value="ECO:0007669"/>
    <property type="project" value="UniProtKB-UniRule"/>
</dbReference>
<evidence type="ECO:0000313" key="4">
    <source>
        <dbReference type="Proteomes" id="UP000664940"/>
    </source>
</evidence>
<keyword evidence="1" id="KW-0687">Ribonucleoprotein</keyword>
<dbReference type="PROSITE" id="PS50881">
    <property type="entry name" value="S5_DSRBD"/>
    <property type="match status" value="1"/>
</dbReference>
<dbReference type="Gene3D" id="3.30.160.20">
    <property type="match status" value="1"/>
</dbReference>
<protein>
    <recommendedName>
        <fullName evidence="2">S5 DRBM domain-containing protein</fullName>
    </recommendedName>
</protein>
<feature type="domain" description="S5 DRBM" evidence="2">
    <location>
        <begin position="48"/>
        <end position="110"/>
    </location>
</feature>
<dbReference type="InterPro" id="IPR013810">
    <property type="entry name" value="Ribosomal_uS5_N"/>
</dbReference>
<dbReference type="GO" id="GO:0003723">
    <property type="term" value="F:RNA binding"/>
    <property type="evidence" value="ECO:0007669"/>
    <property type="project" value="InterPro"/>
</dbReference>
<dbReference type="AlphaFoldDB" id="A0A834AQP6"/>
<reference evidence="3 4" key="1">
    <citation type="journal article" date="2020" name="Nature">
        <title>Six reference-quality genomes reveal evolution of bat adaptations.</title>
        <authorList>
            <person name="Jebb D."/>
            <person name="Huang Z."/>
            <person name="Pippel M."/>
            <person name="Hughes G.M."/>
            <person name="Lavrichenko K."/>
            <person name="Devanna P."/>
            <person name="Winkler S."/>
            <person name="Jermiin L.S."/>
            <person name="Skirmuntt E.C."/>
            <person name="Katzourakis A."/>
            <person name="Burkitt-Gray L."/>
            <person name="Ray D.A."/>
            <person name="Sullivan K.A.M."/>
            <person name="Roscito J.G."/>
            <person name="Kirilenko B.M."/>
            <person name="Davalos L.M."/>
            <person name="Corthals A.P."/>
            <person name="Power M.L."/>
            <person name="Jones G."/>
            <person name="Ransome R.D."/>
            <person name="Dechmann D.K.N."/>
            <person name="Locatelli A.G."/>
            <person name="Puechmaille S.J."/>
            <person name="Fedrigo O."/>
            <person name="Jarvis E.D."/>
            <person name="Hiller M."/>
            <person name="Vernes S.C."/>
            <person name="Myers E.W."/>
            <person name="Teeling E.C."/>
        </authorList>
    </citation>
    <scope>NUCLEOTIDE SEQUENCE [LARGE SCALE GENOMIC DNA]</scope>
    <source>
        <strain evidence="3">Bat1K_MPI-CBG_1</strain>
    </source>
</reference>
<dbReference type="SUPFAM" id="SSF54768">
    <property type="entry name" value="dsRNA-binding domain-like"/>
    <property type="match status" value="1"/>
</dbReference>
<evidence type="ECO:0000259" key="2">
    <source>
        <dbReference type="PROSITE" id="PS50881"/>
    </source>
</evidence>
<dbReference type="GO" id="GO:0005840">
    <property type="term" value="C:ribosome"/>
    <property type="evidence" value="ECO:0007669"/>
    <property type="project" value="UniProtKB-KW"/>
</dbReference>
<sequence>MRSGSGSIQVAELGHLIKDMKFQPLEEVYFFSMPIKESEITDFFLGHPSRRGLKIMLLQKQTHPGQKMFKAFVSIGDYNGQVGLGIKRSKEVTSAICQVITLVKLSVVPVW</sequence>
<evidence type="ECO:0000313" key="3">
    <source>
        <dbReference type="EMBL" id="KAF6115922.1"/>
    </source>
</evidence>
<name>A0A834AQP6_9CHIR</name>
<organism evidence="3 4">
    <name type="scientific">Phyllostomus discolor</name>
    <name type="common">pale spear-nosed bat</name>
    <dbReference type="NCBI Taxonomy" id="89673"/>
    <lineage>
        <taxon>Eukaryota</taxon>
        <taxon>Metazoa</taxon>
        <taxon>Chordata</taxon>
        <taxon>Craniata</taxon>
        <taxon>Vertebrata</taxon>
        <taxon>Euteleostomi</taxon>
        <taxon>Mammalia</taxon>
        <taxon>Eutheria</taxon>
        <taxon>Laurasiatheria</taxon>
        <taxon>Chiroptera</taxon>
        <taxon>Yangochiroptera</taxon>
        <taxon>Phyllostomidae</taxon>
        <taxon>Phyllostominae</taxon>
        <taxon>Phyllostomus</taxon>
    </lineage>
</organism>
<dbReference type="GO" id="GO:1990904">
    <property type="term" value="C:ribonucleoprotein complex"/>
    <property type="evidence" value="ECO:0007669"/>
    <property type="project" value="UniProtKB-UniRule"/>
</dbReference>
<accession>A0A834AQP6</accession>
<keyword evidence="1" id="KW-0689">Ribosomal protein</keyword>
<comment type="caution">
    <text evidence="3">The sequence shown here is derived from an EMBL/GenBank/DDBJ whole genome shotgun (WGS) entry which is preliminary data.</text>
</comment>
<proteinExistence type="predicted"/>
<gene>
    <name evidence="3" type="ORF">HJG60_016636</name>
</gene>
<dbReference type="FunFam" id="3.30.160.20:FF:000133">
    <property type="entry name" value="40S ribosomal protein S2"/>
    <property type="match status" value="1"/>
</dbReference>
<dbReference type="GO" id="GO:0006412">
    <property type="term" value="P:translation"/>
    <property type="evidence" value="ECO:0007669"/>
    <property type="project" value="InterPro"/>
</dbReference>